<dbReference type="GO" id="GO:0004034">
    <property type="term" value="F:aldose 1-epimerase activity"/>
    <property type="evidence" value="ECO:0007669"/>
    <property type="project" value="UniProtKB-EC"/>
</dbReference>
<evidence type="ECO:0000256" key="6">
    <source>
        <dbReference type="PIRSR" id="PIRSR005096-1"/>
    </source>
</evidence>
<accession>A0A1H8FV13</accession>
<feature type="active site" description="Proton acceptor" evidence="6">
    <location>
        <position position="289"/>
    </location>
</feature>
<dbReference type="SUPFAM" id="SSF74650">
    <property type="entry name" value="Galactose mutarotase-like"/>
    <property type="match status" value="1"/>
</dbReference>
<dbReference type="InterPro" id="IPR011013">
    <property type="entry name" value="Gal_mutarotase_sf_dom"/>
</dbReference>
<gene>
    <name evidence="9" type="ORF">SAMN04489859_100514</name>
</gene>
<dbReference type="Pfam" id="PF01263">
    <property type="entry name" value="Aldose_epim"/>
    <property type="match status" value="1"/>
</dbReference>
<organism evidence="9 10">
    <name type="scientific">Paracoccus alcaliphilus</name>
    <dbReference type="NCBI Taxonomy" id="34002"/>
    <lineage>
        <taxon>Bacteria</taxon>
        <taxon>Pseudomonadati</taxon>
        <taxon>Pseudomonadota</taxon>
        <taxon>Alphaproteobacteria</taxon>
        <taxon>Rhodobacterales</taxon>
        <taxon>Paracoccaceae</taxon>
        <taxon>Paracoccus</taxon>
    </lineage>
</organism>
<dbReference type="RefSeq" id="WP_090610790.1">
    <property type="nucleotide sequence ID" value="NZ_CP067125.1"/>
</dbReference>
<feature type="binding site" evidence="8">
    <location>
        <begin position="168"/>
        <end position="170"/>
    </location>
    <ligand>
        <name>beta-D-galactose</name>
        <dbReference type="ChEBI" id="CHEBI:27667"/>
    </ligand>
</feature>
<dbReference type="GO" id="GO:0006006">
    <property type="term" value="P:glucose metabolic process"/>
    <property type="evidence" value="ECO:0007669"/>
    <property type="project" value="TreeGrafter"/>
</dbReference>
<dbReference type="InterPro" id="IPR014718">
    <property type="entry name" value="GH-type_carb-bd"/>
</dbReference>
<dbReference type="AlphaFoldDB" id="A0A1H8FV13"/>
<dbReference type="Proteomes" id="UP000199054">
    <property type="component" value="Unassembled WGS sequence"/>
</dbReference>
<proteinExistence type="inferred from homology"/>
<dbReference type="GO" id="GO:0030246">
    <property type="term" value="F:carbohydrate binding"/>
    <property type="evidence" value="ECO:0007669"/>
    <property type="project" value="InterPro"/>
</dbReference>
<dbReference type="Gene3D" id="2.70.98.10">
    <property type="match status" value="1"/>
</dbReference>
<protein>
    <recommendedName>
        <fullName evidence="5">Aldose 1-epimerase</fullName>
        <ecNumber evidence="5">5.1.3.3</ecNumber>
    </recommendedName>
</protein>
<evidence type="ECO:0000256" key="8">
    <source>
        <dbReference type="PIRSR" id="PIRSR005096-3"/>
    </source>
</evidence>
<evidence type="ECO:0000256" key="1">
    <source>
        <dbReference type="ARBA" id="ARBA00005028"/>
    </source>
</evidence>
<dbReference type="OrthoDB" id="9779408at2"/>
<dbReference type="InterPro" id="IPR008183">
    <property type="entry name" value="Aldose_1/G6P_1-epimerase"/>
</dbReference>
<comment type="catalytic activity">
    <reaction evidence="5">
        <text>alpha-D-glucose = beta-D-glucose</text>
        <dbReference type="Rhea" id="RHEA:10264"/>
        <dbReference type="ChEBI" id="CHEBI:15903"/>
        <dbReference type="ChEBI" id="CHEBI:17925"/>
        <dbReference type="EC" id="5.1.3.3"/>
    </reaction>
</comment>
<dbReference type="EC" id="5.1.3.3" evidence="5"/>
<keyword evidence="10" id="KW-1185">Reference proteome</keyword>
<evidence type="ECO:0000256" key="4">
    <source>
        <dbReference type="ARBA" id="ARBA00023277"/>
    </source>
</evidence>
<evidence type="ECO:0000256" key="5">
    <source>
        <dbReference type="PIRNR" id="PIRNR005096"/>
    </source>
</evidence>
<evidence type="ECO:0000313" key="10">
    <source>
        <dbReference type="Proteomes" id="UP000199054"/>
    </source>
</evidence>
<dbReference type="GO" id="GO:0033499">
    <property type="term" value="P:galactose catabolic process via UDP-galactose, Leloir pathway"/>
    <property type="evidence" value="ECO:0007669"/>
    <property type="project" value="TreeGrafter"/>
</dbReference>
<dbReference type="STRING" id="34002.SAMN04489859_100514"/>
<dbReference type="PANTHER" id="PTHR10091:SF0">
    <property type="entry name" value="GALACTOSE MUTAROTASE"/>
    <property type="match status" value="1"/>
</dbReference>
<dbReference type="GO" id="GO:0005737">
    <property type="term" value="C:cytoplasm"/>
    <property type="evidence" value="ECO:0007669"/>
    <property type="project" value="TreeGrafter"/>
</dbReference>
<dbReference type="UniPathway" id="UPA00242"/>
<feature type="binding site" evidence="8">
    <location>
        <begin position="71"/>
        <end position="72"/>
    </location>
    <ligand>
        <name>beta-D-galactose</name>
        <dbReference type="ChEBI" id="CHEBI:27667"/>
    </ligand>
</feature>
<dbReference type="EMBL" id="FODE01000005">
    <property type="protein sequence ID" value="SEN35370.1"/>
    <property type="molecule type" value="Genomic_DNA"/>
</dbReference>
<keyword evidence="4 5" id="KW-0119">Carbohydrate metabolism</keyword>
<evidence type="ECO:0000256" key="2">
    <source>
        <dbReference type="ARBA" id="ARBA00006206"/>
    </source>
</evidence>
<dbReference type="InterPro" id="IPR047215">
    <property type="entry name" value="Galactose_mutarotase-like"/>
</dbReference>
<feature type="active site" description="Proton donor" evidence="6">
    <location>
        <position position="168"/>
    </location>
</feature>
<comment type="similarity">
    <text evidence="2 5">Belongs to the aldose epimerase family.</text>
</comment>
<evidence type="ECO:0000256" key="7">
    <source>
        <dbReference type="PIRSR" id="PIRSR005096-2"/>
    </source>
</evidence>
<dbReference type="PANTHER" id="PTHR10091">
    <property type="entry name" value="ALDOSE-1-EPIMERASE"/>
    <property type="match status" value="1"/>
</dbReference>
<name>A0A1H8FV13_9RHOB</name>
<reference evidence="9 10" key="1">
    <citation type="submission" date="2016-10" db="EMBL/GenBank/DDBJ databases">
        <authorList>
            <person name="de Groot N.N."/>
        </authorList>
    </citation>
    <scope>NUCLEOTIDE SEQUENCE [LARGE SCALE GENOMIC DNA]</scope>
    <source>
        <strain evidence="9 10">DSM 8512</strain>
    </source>
</reference>
<evidence type="ECO:0000256" key="3">
    <source>
        <dbReference type="ARBA" id="ARBA00023235"/>
    </source>
</evidence>
<dbReference type="InterPro" id="IPR015443">
    <property type="entry name" value="Aldose_1-epimerase"/>
</dbReference>
<sequence>MSGTILPDGRRIEAITLRGGGLRATVLTLGAIVQDLRMDGLDHPLVLGCPDPAAYLDQARYVGAIVGRFANRIGGARFELDGVAHRTDPNFLGRHTLHGGHDGTDLHIWRIEQQAADQVTLSLTLPDGHMGFPGTMAIRATIALRDQALVIDMQATSDAATPCNLAHHGYFSLDEGGDIRKHELWIDAAHYLPVDEGLIPLPGTAPVAGTAFDFRQMRPVGNCGYDHNFCLSDGIRPPRPVARLRGSSGLTMTVTTDAPGLQVYDGRHFNGLAGLDGRSYAPHAGIAMETQHWPDAPNRPDFPDQILRPGQTYRHHVAYGFDR</sequence>
<feature type="binding site" evidence="7">
    <location>
        <position position="226"/>
    </location>
    <ligand>
        <name>beta-D-galactose</name>
        <dbReference type="ChEBI" id="CHEBI:27667"/>
    </ligand>
</feature>
<dbReference type="CDD" id="cd09019">
    <property type="entry name" value="galactose_mutarotase_like"/>
    <property type="match status" value="1"/>
</dbReference>
<comment type="pathway">
    <text evidence="1 5">Carbohydrate metabolism; hexose metabolism.</text>
</comment>
<dbReference type="NCBIfam" id="NF008277">
    <property type="entry name" value="PRK11055.1"/>
    <property type="match status" value="1"/>
</dbReference>
<dbReference type="PIRSF" id="PIRSF005096">
    <property type="entry name" value="GALM"/>
    <property type="match status" value="1"/>
</dbReference>
<keyword evidence="3 5" id="KW-0413">Isomerase</keyword>
<evidence type="ECO:0000313" key="9">
    <source>
        <dbReference type="EMBL" id="SEN35370.1"/>
    </source>
</evidence>